<dbReference type="AlphaFoldDB" id="A0A0D2KVX5"/>
<evidence type="ECO:0000313" key="3">
    <source>
        <dbReference type="Proteomes" id="UP000054270"/>
    </source>
</evidence>
<evidence type="ECO:0000313" key="2">
    <source>
        <dbReference type="EMBL" id="KJA18812.1"/>
    </source>
</evidence>
<organism evidence="2 3">
    <name type="scientific">Hypholoma sublateritium (strain FD-334 SS-4)</name>
    <dbReference type="NCBI Taxonomy" id="945553"/>
    <lineage>
        <taxon>Eukaryota</taxon>
        <taxon>Fungi</taxon>
        <taxon>Dikarya</taxon>
        <taxon>Basidiomycota</taxon>
        <taxon>Agaricomycotina</taxon>
        <taxon>Agaricomycetes</taxon>
        <taxon>Agaricomycetidae</taxon>
        <taxon>Agaricales</taxon>
        <taxon>Agaricineae</taxon>
        <taxon>Strophariaceae</taxon>
        <taxon>Hypholoma</taxon>
    </lineage>
</organism>
<name>A0A0D2KVX5_HYPSF</name>
<feature type="region of interest" description="Disordered" evidence="1">
    <location>
        <begin position="168"/>
        <end position="201"/>
    </location>
</feature>
<feature type="compositionally biased region" description="Basic and acidic residues" evidence="1">
    <location>
        <begin position="9"/>
        <end position="31"/>
    </location>
</feature>
<evidence type="ECO:0000256" key="1">
    <source>
        <dbReference type="SAM" id="MobiDB-lite"/>
    </source>
</evidence>
<proteinExistence type="predicted"/>
<accession>A0A0D2KVX5</accession>
<feature type="region of interest" description="Disordered" evidence="1">
    <location>
        <begin position="99"/>
        <end position="130"/>
    </location>
</feature>
<feature type="region of interest" description="Disordered" evidence="1">
    <location>
        <begin position="1"/>
        <end position="31"/>
    </location>
</feature>
<keyword evidence="3" id="KW-1185">Reference proteome</keyword>
<dbReference type="Proteomes" id="UP000054270">
    <property type="component" value="Unassembled WGS sequence"/>
</dbReference>
<sequence>MRATRKQRHDTTTRSVVREVPHHTNDDAGHDRRARCDWQHALPLAYTALRWSHRSTLRMRYRTASDRAYGGPPCEDGERQLETETGCYVAITYPGNSVDSAATRPRSGAASATLDNDNEMKRRRASGARRPLIHASHAAPAACLGSAPSFHGARCDAQENVRVQRNTQAATSSGHAHVGSAPTTPARRARYPHHNPLYRSPGTARVRADICGTGDAKRRHSAYAVRALREPTSVKSMIRYRQVRVIRAAGKPG</sequence>
<reference evidence="3" key="1">
    <citation type="submission" date="2014-04" db="EMBL/GenBank/DDBJ databases">
        <title>Evolutionary Origins and Diversification of the Mycorrhizal Mutualists.</title>
        <authorList>
            <consortium name="DOE Joint Genome Institute"/>
            <consortium name="Mycorrhizal Genomics Consortium"/>
            <person name="Kohler A."/>
            <person name="Kuo A."/>
            <person name="Nagy L.G."/>
            <person name="Floudas D."/>
            <person name="Copeland A."/>
            <person name="Barry K.W."/>
            <person name="Cichocki N."/>
            <person name="Veneault-Fourrey C."/>
            <person name="LaButti K."/>
            <person name="Lindquist E.A."/>
            <person name="Lipzen A."/>
            <person name="Lundell T."/>
            <person name="Morin E."/>
            <person name="Murat C."/>
            <person name="Riley R."/>
            <person name="Ohm R."/>
            <person name="Sun H."/>
            <person name="Tunlid A."/>
            <person name="Henrissat B."/>
            <person name="Grigoriev I.V."/>
            <person name="Hibbett D.S."/>
            <person name="Martin F."/>
        </authorList>
    </citation>
    <scope>NUCLEOTIDE SEQUENCE [LARGE SCALE GENOMIC DNA]</scope>
    <source>
        <strain evidence="3">FD-334 SS-4</strain>
    </source>
</reference>
<gene>
    <name evidence="2" type="ORF">HYPSUDRAFT_56914</name>
</gene>
<protein>
    <submittedName>
        <fullName evidence="2">Uncharacterized protein</fullName>
    </submittedName>
</protein>
<dbReference type="EMBL" id="KN817584">
    <property type="protein sequence ID" value="KJA18812.1"/>
    <property type="molecule type" value="Genomic_DNA"/>
</dbReference>